<dbReference type="PANTHER" id="PTHR30027">
    <property type="entry name" value="RIBOSOMAL RNA SMALL SUBUNIT METHYLTRANSFERASE E"/>
    <property type="match status" value="1"/>
</dbReference>
<proteinExistence type="inferred from homology"/>
<dbReference type="GO" id="GO:0070042">
    <property type="term" value="F:rRNA (uridine-N3-)-methyltransferase activity"/>
    <property type="evidence" value="ECO:0007669"/>
    <property type="project" value="TreeGrafter"/>
</dbReference>
<evidence type="ECO:0000256" key="5">
    <source>
        <dbReference type="ARBA" id="ARBA00022603"/>
    </source>
</evidence>
<feature type="domain" description="Ribosomal RNA small subunit methyltransferase E PUA-like" evidence="12">
    <location>
        <begin position="20"/>
        <end position="66"/>
    </location>
</feature>
<comment type="function">
    <text evidence="8 10">Specifically methylates the N3 position of the uracil ring of uridine 1498 (m3U1498) in 16S rRNA. Acts on the fully assembled 30S ribosomal subunit.</text>
</comment>
<dbReference type="InterPro" id="IPR015947">
    <property type="entry name" value="PUA-like_sf"/>
</dbReference>
<accession>A0A139SJ95</accession>
<evidence type="ECO:0000256" key="1">
    <source>
        <dbReference type="ARBA" id="ARBA00004496"/>
    </source>
</evidence>
<dbReference type="SUPFAM" id="SSF75217">
    <property type="entry name" value="alpha/beta knot"/>
    <property type="match status" value="1"/>
</dbReference>
<dbReference type="STRING" id="1548207.AXK11_08125"/>
<dbReference type="Gene3D" id="3.40.1280.10">
    <property type="match status" value="1"/>
</dbReference>
<dbReference type="AlphaFoldDB" id="A0A139SJ95"/>
<dbReference type="GO" id="GO:0005737">
    <property type="term" value="C:cytoplasm"/>
    <property type="evidence" value="ECO:0007669"/>
    <property type="project" value="UniProtKB-SubCell"/>
</dbReference>
<dbReference type="PANTHER" id="PTHR30027:SF3">
    <property type="entry name" value="16S RRNA (URACIL(1498)-N(3))-METHYLTRANSFERASE"/>
    <property type="match status" value="1"/>
</dbReference>
<evidence type="ECO:0000313" key="14">
    <source>
        <dbReference type="Proteomes" id="UP000070058"/>
    </source>
</evidence>
<dbReference type="Pfam" id="PF20260">
    <property type="entry name" value="PUA_4"/>
    <property type="match status" value="1"/>
</dbReference>
<keyword evidence="7 10" id="KW-0949">S-adenosyl-L-methionine</keyword>
<organism evidence="13 14">
    <name type="scientific">Cephaloticoccus primus</name>
    <dbReference type="NCBI Taxonomy" id="1548207"/>
    <lineage>
        <taxon>Bacteria</taxon>
        <taxon>Pseudomonadati</taxon>
        <taxon>Verrucomicrobiota</taxon>
        <taxon>Opitutia</taxon>
        <taxon>Opitutales</taxon>
        <taxon>Opitutaceae</taxon>
        <taxon>Cephaloticoccus</taxon>
    </lineage>
</organism>
<dbReference type="Gene3D" id="2.40.240.20">
    <property type="entry name" value="Hypothetical PUA domain-like, domain 1"/>
    <property type="match status" value="1"/>
</dbReference>
<evidence type="ECO:0000256" key="4">
    <source>
        <dbReference type="ARBA" id="ARBA00022552"/>
    </source>
</evidence>
<keyword evidence="4 10" id="KW-0698">rRNA processing</keyword>
<evidence type="ECO:0000256" key="10">
    <source>
        <dbReference type="PIRNR" id="PIRNR015601"/>
    </source>
</evidence>
<dbReference type="NCBIfam" id="TIGR00046">
    <property type="entry name" value="RsmE family RNA methyltransferase"/>
    <property type="match status" value="1"/>
</dbReference>
<dbReference type="EC" id="2.1.1.193" evidence="10"/>
<dbReference type="InterPro" id="IPR006700">
    <property type="entry name" value="RsmE"/>
</dbReference>
<evidence type="ECO:0000259" key="11">
    <source>
        <dbReference type="Pfam" id="PF04452"/>
    </source>
</evidence>
<evidence type="ECO:0000256" key="6">
    <source>
        <dbReference type="ARBA" id="ARBA00022679"/>
    </source>
</evidence>
<dbReference type="OrthoDB" id="9815641at2"/>
<keyword evidence="5 10" id="KW-0489">Methyltransferase</keyword>
<dbReference type="CDD" id="cd18084">
    <property type="entry name" value="RsmE-like"/>
    <property type="match status" value="1"/>
</dbReference>
<dbReference type="PIRSF" id="PIRSF015601">
    <property type="entry name" value="MTase_slr0722"/>
    <property type="match status" value="1"/>
</dbReference>
<evidence type="ECO:0000259" key="12">
    <source>
        <dbReference type="Pfam" id="PF20260"/>
    </source>
</evidence>
<comment type="subcellular location">
    <subcellularLocation>
        <location evidence="1 10">Cytoplasm</location>
    </subcellularLocation>
</comment>
<comment type="similarity">
    <text evidence="2 10">Belongs to the RNA methyltransferase RsmE family.</text>
</comment>
<dbReference type="GO" id="GO:0070475">
    <property type="term" value="P:rRNA base methylation"/>
    <property type="evidence" value="ECO:0007669"/>
    <property type="project" value="TreeGrafter"/>
</dbReference>
<dbReference type="RefSeq" id="WP_068631088.1">
    <property type="nucleotide sequence ID" value="NZ_LSZQ01000060.1"/>
</dbReference>
<dbReference type="InterPro" id="IPR046887">
    <property type="entry name" value="RsmE_PUA-like"/>
</dbReference>
<keyword evidence="14" id="KW-1185">Reference proteome</keyword>
<feature type="domain" description="Ribosomal RNA small subunit methyltransferase E methyltransferase" evidence="11">
    <location>
        <begin position="211"/>
        <end position="268"/>
    </location>
</feature>
<protein>
    <recommendedName>
        <fullName evidence="10">Ribosomal RNA small subunit methyltransferase E</fullName>
        <ecNumber evidence="10">2.1.1.193</ecNumber>
    </recommendedName>
</protein>
<reference evidence="14" key="1">
    <citation type="submission" date="2016-02" db="EMBL/GenBank/DDBJ databases">
        <authorList>
            <person name="Sanders J.G."/>
            <person name="Lin J.Y."/>
            <person name="Wertz J.T."/>
            <person name="Russell J.A."/>
            <person name="Moreau C.S."/>
            <person name="Powell S."/>
        </authorList>
    </citation>
    <scope>NUCLEOTIDE SEQUENCE [LARGE SCALE GENOMIC DNA]</scope>
    <source>
        <strain evidence="14">CAG34</strain>
    </source>
</reference>
<evidence type="ECO:0000256" key="2">
    <source>
        <dbReference type="ARBA" id="ARBA00005528"/>
    </source>
</evidence>
<evidence type="ECO:0000256" key="8">
    <source>
        <dbReference type="ARBA" id="ARBA00025699"/>
    </source>
</evidence>
<dbReference type="Pfam" id="PF04452">
    <property type="entry name" value="Methyltrans_RNA"/>
    <property type="match status" value="2"/>
</dbReference>
<keyword evidence="3 10" id="KW-0963">Cytoplasm</keyword>
<dbReference type="EMBL" id="LSZQ01000060">
    <property type="protein sequence ID" value="KXU34619.1"/>
    <property type="molecule type" value="Genomic_DNA"/>
</dbReference>
<dbReference type="InterPro" id="IPR046886">
    <property type="entry name" value="RsmE_MTase_dom"/>
</dbReference>
<name>A0A139SJ95_9BACT</name>
<evidence type="ECO:0000256" key="9">
    <source>
        <dbReference type="ARBA" id="ARBA00047944"/>
    </source>
</evidence>
<dbReference type="Proteomes" id="UP000070058">
    <property type="component" value="Unassembled WGS sequence"/>
</dbReference>
<comment type="catalytic activity">
    <reaction evidence="9 10">
        <text>uridine(1498) in 16S rRNA + S-adenosyl-L-methionine = N(3)-methyluridine(1498) in 16S rRNA + S-adenosyl-L-homocysteine + H(+)</text>
        <dbReference type="Rhea" id="RHEA:42920"/>
        <dbReference type="Rhea" id="RHEA-COMP:10283"/>
        <dbReference type="Rhea" id="RHEA-COMP:10284"/>
        <dbReference type="ChEBI" id="CHEBI:15378"/>
        <dbReference type="ChEBI" id="CHEBI:57856"/>
        <dbReference type="ChEBI" id="CHEBI:59789"/>
        <dbReference type="ChEBI" id="CHEBI:65315"/>
        <dbReference type="ChEBI" id="CHEBI:74502"/>
        <dbReference type="EC" id="2.1.1.193"/>
    </reaction>
</comment>
<keyword evidence="6 10" id="KW-0808">Transferase</keyword>
<gene>
    <name evidence="13" type="ORF">AXK11_08125</name>
</gene>
<evidence type="ECO:0000313" key="13">
    <source>
        <dbReference type="EMBL" id="KXU34619.1"/>
    </source>
</evidence>
<dbReference type="InterPro" id="IPR029026">
    <property type="entry name" value="tRNA_m1G_MTases_N"/>
</dbReference>
<evidence type="ECO:0000256" key="7">
    <source>
        <dbReference type="ARBA" id="ARBA00022691"/>
    </source>
</evidence>
<feature type="domain" description="Ribosomal RNA small subunit methyltransferase E methyltransferase" evidence="11">
    <location>
        <begin position="74"/>
        <end position="185"/>
    </location>
</feature>
<dbReference type="SUPFAM" id="SSF88697">
    <property type="entry name" value="PUA domain-like"/>
    <property type="match status" value="1"/>
</dbReference>
<comment type="caution">
    <text evidence="13">The sequence shown here is derived from an EMBL/GenBank/DDBJ whole genome shotgun (WGS) entry which is preliminary data.</text>
</comment>
<sequence length="275" mass="29387">MPDFRVFCEPPVAEPEAITLSRDESQHLVAVNRAQPGDTVVAFDGRGNEWIGELIDASKTAARLRVRFAQKIKPLPYAITLGQALPKGDSMERIVRKATEIGVAQIAPLQSERTQVHLDAQRQDKKHDKWRVAALEAAKQCGNAHLPRIAPLQSATALMQGARGYDLKLIASLQPGARSLKSVLRDYAAARAASAGAAGAERTSAEAADNASHASEALPRNVLWLIGPEGDFTPAEMSAAASCGFEPVTLGPLVLRCETAAIYALSILSHELQSA</sequence>
<evidence type="ECO:0000256" key="3">
    <source>
        <dbReference type="ARBA" id="ARBA00022490"/>
    </source>
</evidence>
<dbReference type="InterPro" id="IPR029028">
    <property type="entry name" value="Alpha/beta_knot_MTases"/>
</dbReference>